<sequence length="57" mass="6538">MAMGNMKSKNMASTPDKMNFTLYWVKKKNAKPTMPYSFTNVPKAIKKADLISCFFIK</sequence>
<gene>
    <name evidence="1" type="ORF">GCM10011413_42550</name>
</gene>
<comment type="caution">
    <text evidence="1">The sequence shown here is derived from an EMBL/GenBank/DDBJ whole genome shotgun (WGS) entry which is preliminary data.</text>
</comment>
<evidence type="ECO:0000313" key="2">
    <source>
        <dbReference type="Proteomes" id="UP000622648"/>
    </source>
</evidence>
<organism evidence="1 2">
    <name type="scientific">Pedobacter psychrotolerans</name>
    <dbReference type="NCBI Taxonomy" id="1843235"/>
    <lineage>
        <taxon>Bacteria</taxon>
        <taxon>Pseudomonadati</taxon>
        <taxon>Bacteroidota</taxon>
        <taxon>Sphingobacteriia</taxon>
        <taxon>Sphingobacteriales</taxon>
        <taxon>Sphingobacteriaceae</taxon>
        <taxon>Pedobacter</taxon>
    </lineage>
</organism>
<protein>
    <submittedName>
        <fullName evidence="1">Uncharacterized protein</fullName>
    </submittedName>
</protein>
<proteinExistence type="predicted"/>
<accession>A0ABQ1SYY7</accession>
<dbReference type="Proteomes" id="UP000622648">
    <property type="component" value="Unassembled WGS sequence"/>
</dbReference>
<dbReference type="EMBL" id="BMJO01000012">
    <property type="protein sequence ID" value="GGE71260.1"/>
    <property type="molecule type" value="Genomic_DNA"/>
</dbReference>
<evidence type="ECO:0000313" key="1">
    <source>
        <dbReference type="EMBL" id="GGE71260.1"/>
    </source>
</evidence>
<name>A0ABQ1SYY7_9SPHI</name>
<reference evidence="2" key="1">
    <citation type="journal article" date="2019" name="Int. J. Syst. Evol. Microbiol.">
        <title>The Global Catalogue of Microorganisms (GCM) 10K type strain sequencing project: providing services to taxonomists for standard genome sequencing and annotation.</title>
        <authorList>
            <consortium name="The Broad Institute Genomics Platform"/>
            <consortium name="The Broad Institute Genome Sequencing Center for Infectious Disease"/>
            <person name="Wu L."/>
            <person name="Ma J."/>
        </authorList>
    </citation>
    <scope>NUCLEOTIDE SEQUENCE [LARGE SCALE GENOMIC DNA]</scope>
    <source>
        <strain evidence="2">CGMCC 1.15644</strain>
    </source>
</reference>
<keyword evidence="2" id="KW-1185">Reference proteome</keyword>